<dbReference type="FunFam" id="1.10.510.10:FF:000708">
    <property type="entry name" value="serine/threonine-protein kinase par-1-like"/>
    <property type="match status" value="1"/>
</dbReference>
<dbReference type="Gene3D" id="3.30.200.20">
    <property type="entry name" value="Phosphorylase Kinase, domain 1"/>
    <property type="match status" value="1"/>
</dbReference>
<dbReference type="InterPro" id="IPR000719">
    <property type="entry name" value="Prot_kinase_dom"/>
</dbReference>
<protein>
    <recommendedName>
        <fullName evidence="2">non-specific serine/threonine protein kinase</fullName>
        <ecNumber evidence="2">2.7.11.1</ecNumber>
    </recommendedName>
</protein>
<dbReference type="InterPro" id="IPR051138">
    <property type="entry name" value="PIM_Ser/Thr_kinase"/>
</dbReference>
<accession>A0A914C3W7</accession>
<proteinExistence type="inferred from homology"/>
<dbReference type="PROSITE" id="PS50011">
    <property type="entry name" value="PROTEIN_KINASE_DOM"/>
    <property type="match status" value="1"/>
</dbReference>
<evidence type="ECO:0000256" key="1">
    <source>
        <dbReference type="ARBA" id="ARBA00001946"/>
    </source>
</evidence>
<comment type="similarity">
    <text evidence="12">Belongs to the protein kinase superfamily.</text>
</comment>
<dbReference type="PROSITE" id="PS00107">
    <property type="entry name" value="PROTEIN_KINASE_ATP"/>
    <property type="match status" value="1"/>
</dbReference>
<dbReference type="AlphaFoldDB" id="A0A914C3W7"/>
<keyword evidence="6" id="KW-0418">Kinase</keyword>
<evidence type="ECO:0000256" key="6">
    <source>
        <dbReference type="ARBA" id="ARBA00022777"/>
    </source>
</evidence>
<dbReference type="Proteomes" id="UP000887540">
    <property type="component" value="Unplaced"/>
</dbReference>
<dbReference type="Gene3D" id="1.10.510.10">
    <property type="entry name" value="Transferase(Phosphotransferase) domain 1"/>
    <property type="match status" value="1"/>
</dbReference>
<feature type="compositionally biased region" description="Low complexity" evidence="13">
    <location>
        <begin position="337"/>
        <end position="349"/>
    </location>
</feature>
<keyword evidence="15" id="KW-1185">Reference proteome</keyword>
<dbReference type="WBParaSite" id="ACRNAN_Path_22.g66.t1">
    <property type="protein sequence ID" value="ACRNAN_Path_22.g66.t1"/>
    <property type="gene ID" value="ACRNAN_Path_22.g66"/>
</dbReference>
<evidence type="ECO:0000256" key="11">
    <source>
        <dbReference type="PROSITE-ProRule" id="PRU10141"/>
    </source>
</evidence>
<evidence type="ECO:0000256" key="10">
    <source>
        <dbReference type="ARBA" id="ARBA00048679"/>
    </source>
</evidence>
<name>A0A914C3W7_9BILA</name>
<dbReference type="CDD" id="cd14005">
    <property type="entry name" value="STKc_PIM"/>
    <property type="match status" value="1"/>
</dbReference>
<keyword evidence="8" id="KW-0460">Magnesium</keyword>
<dbReference type="GO" id="GO:0005737">
    <property type="term" value="C:cytoplasm"/>
    <property type="evidence" value="ECO:0007669"/>
    <property type="project" value="TreeGrafter"/>
</dbReference>
<dbReference type="GO" id="GO:0005524">
    <property type="term" value="F:ATP binding"/>
    <property type="evidence" value="ECO:0007669"/>
    <property type="project" value="UniProtKB-UniRule"/>
</dbReference>
<dbReference type="EC" id="2.7.11.1" evidence="2"/>
<evidence type="ECO:0000256" key="2">
    <source>
        <dbReference type="ARBA" id="ARBA00012513"/>
    </source>
</evidence>
<dbReference type="InterPro" id="IPR008271">
    <property type="entry name" value="Ser/Thr_kinase_AS"/>
</dbReference>
<dbReference type="PANTHER" id="PTHR22984">
    <property type="entry name" value="SERINE/THREONINE-PROTEIN KINASE PIM"/>
    <property type="match status" value="1"/>
</dbReference>
<keyword evidence="4" id="KW-0808">Transferase</keyword>
<dbReference type="GO" id="GO:0004674">
    <property type="term" value="F:protein serine/threonine kinase activity"/>
    <property type="evidence" value="ECO:0007669"/>
    <property type="project" value="UniProtKB-KW"/>
</dbReference>
<organism evidence="15 16">
    <name type="scientific">Acrobeloides nanus</name>
    <dbReference type="NCBI Taxonomy" id="290746"/>
    <lineage>
        <taxon>Eukaryota</taxon>
        <taxon>Metazoa</taxon>
        <taxon>Ecdysozoa</taxon>
        <taxon>Nematoda</taxon>
        <taxon>Chromadorea</taxon>
        <taxon>Rhabditida</taxon>
        <taxon>Tylenchina</taxon>
        <taxon>Cephalobomorpha</taxon>
        <taxon>Cephaloboidea</taxon>
        <taxon>Cephalobidae</taxon>
        <taxon>Acrobeloides</taxon>
    </lineage>
</organism>
<feature type="binding site" evidence="11">
    <location>
        <position position="66"/>
    </location>
    <ligand>
        <name>ATP</name>
        <dbReference type="ChEBI" id="CHEBI:30616"/>
    </ligand>
</feature>
<evidence type="ECO:0000256" key="13">
    <source>
        <dbReference type="SAM" id="MobiDB-lite"/>
    </source>
</evidence>
<sequence length="471" mass="53632">MTLPVFAKKVKKIATLQFLNIKLLLNGRGFSKFKKNYRLKGELGQGGFGVVYRAIRISDEMPVAVKFIERRQVRDWGKLNDERVPLEICMLARCSKISGVICLIDWYSMPEGYLIVMERPTPCMDLFDFIRAHKALDEELARFFFKQIVQTVDECAQRKVLHRDLKDENIVIDLMSGDTRLIDFGAATLLKKTRYHDFQGTRLYTPPEWFLHSLYLGREAAVWSLGILLYNMVNGRLPFQNEKDICTAHLLGPLPFFANISDEARDLIEKCLTFDPFSRISLDEVLKHPWLARPTADWLNLTVTLKLFEAESLLDSETVDSNKNEQENVEREESGMESCESENSSPSCSQDERVAPDSQEEVCTGMIKPETSVLHKPGIDVRRNAKTSLLQSKPIDFQMAPKDHRLKNKTKSGNIRPNLRETRLKHAAESIDSGISSVALHCSQYSLQSPLASPLFTTKPCVFPEIAENSP</sequence>
<feature type="compositionally biased region" description="Basic and acidic residues" evidence="13">
    <location>
        <begin position="320"/>
        <end position="334"/>
    </location>
</feature>
<dbReference type="PANTHER" id="PTHR22984:SF29">
    <property type="entry name" value="SERINE_THREONINE-PROTEIN KINASE PIM-1"/>
    <property type="match status" value="1"/>
</dbReference>
<evidence type="ECO:0000256" key="4">
    <source>
        <dbReference type="ARBA" id="ARBA00022679"/>
    </source>
</evidence>
<comment type="catalytic activity">
    <reaction evidence="9">
        <text>L-threonyl-[protein] + ATP = O-phospho-L-threonyl-[protein] + ADP + H(+)</text>
        <dbReference type="Rhea" id="RHEA:46608"/>
        <dbReference type="Rhea" id="RHEA-COMP:11060"/>
        <dbReference type="Rhea" id="RHEA-COMP:11605"/>
        <dbReference type="ChEBI" id="CHEBI:15378"/>
        <dbReference type="ChEBI" id="CHEBI:30013"/>
        <dbReference type="ChEBI" id="CHEBI:30616"/>
        <dbReference type="ChEBI" id="CHEBI:61977"/>
        <dbReference type="ChEBI" id="CHEBI:456216"/>
        <dbReference type="EC" id="2.7.11.1"/>
    </reaction>
</comment>
<dbReference type="InterPro" id="IPR011009">
    <property type="entry name" value="Kinase-like_dom_sf"/>
</dbReference>
<dbReference type="SMART" id="SM00220">
    <property type="entry name" value="S_TKc"/>
    <property type="match status" value="1"/>
</dbReference>
<dbReference type="InterPro" id="IPR017441">
    <property type="entry name" value="Protein_kinase_ATP_BS"/>
</dbReference>
<evidence type="ECO:0000256" key="7">
    <source>
        <dbReference type="ARBA" id="ARBA00022840"/>
    </source>
</evidence>
<comment type="catalytic activity">
    <reaction evidence="10">
        <text>L-seryl-[protein] + ATP = O-phospho-L-seryl-[protein] + ADP + H(+)</text>
        <dbReference type="Rhea" id="RHEA:17989"/>
        <dbReference type="Rhea" id="RHEA-COMP:9863"/>
        <dbReference type="Rhea" id="RHEA-COMP:11604"/>
        <dbReference type="ChEBI" id="CHEBI:15378"/>
        <dbReference type="ChEBI" id="CHEBI:29999"/>
        <dbReference type="ChEBI" id="CHEBI:30616"/>
        <dbReference type="ChEBI" id="CHEBI:83421"/>
        <dbReference type="ChEBI" id="CHEBI:456216"/>
        <dbReference type="EC" id="2.7.11.1"/>
    </reaction>
</comment>
<evidence type="ECO:0000313" key="15">
    <source>
        <dbReference type="Proteomes" id="UP000887540"/>
    </source>
</evidence>
<dbReference type="PROSITE" id="PS00108">
    <property type="entry name" value="PROTEIN_KINASE_ST"/>
    <property type="match status" value="1"/>
</dbReference>
<keyword evidence="7 11" id="KW-0067">ATP-binding</keyword>
<comment type="cofactor">
    <cofactor evidence="1">
        <name>Mg(2+)</name>
        <dbReference type="ChEBI" id="CHEBI:18420"/>
    </cofactor>
</comment>
<dbReference type="FunFam" id="3.30.200.20:FF:000547">
    <property type="entry name" value="Serine/threonine-protein kinase prk-2"/>
    <property type="match status" value="1"/>
</dbReference>
<evidence type="ECO:0000259" key="14">
    <source>
        <dbReference type="PROSITE" id="PS50011"/>
    </source>
</evidence>
<evidence type="ECO:0000313" key="16">
    <source>
        <dbReference type="WBParaSite" id="ACRNAN_Path_22.g66.t1"/>
    </source>
</evidence>
<dbReference type="SUPFAM" id="SSF56112">
    <property type="entry name" value="Protein kinase-like (PK-like)"/>
    <property type="match status" value="1"/>
</dbReference>
<reference evidence="16" key="1">
    <citation type="submission" date="2022-11" db="UniProtKB">
        <authorList>
            <consortium name="WormBaseParasite"/>
        </authorList>
    </citation>
    <scope>IDENTIFICATION</scope>
</reference>
<evidence type="ECO:0000256" key="9">
    <source>
        <dbReference type="ARBA" id="ARBA00047899"/>
    </source>
</evidence>
<dbReference type="Pfam" id="PF00069">
    <property type="entry name" value="Pkinase"/>
    <property type="match status" value="1"/>
</dbReference>
<feature type="domain" description="Protein kinase" evidence="14">
    <location>
        <begin position="37"/>
        <end position="291"/>
    </location>
</feature>
<evidence type="ECO:0000256" key="5">
    <source>
        <dbReference type="ARBA" id="ARBA00022741"/>
    </source>
</evidence>
<feature type="region of interest" description="Disordered" evidence="13">
    <location>
        <begin position="318"/>
        <end position="360"/>
    </location>
</feature>
<keyword evidence="5 11" id="KW-0547">Nucleotide-binding</keyword>
<evidence type="ECO:0000256" key="12">
    <source>
        <dbReference type="RuleBase" id="RU000304"/>
    </source>
</evidence>
<keyword evidence="3 12" id="KW-0723">Serine/threonine-protein kinase</keyword>
<evidence type="ECO:0000256" key="8">
    <source>
        <dbReference type="ARBA" id="ARBA00022842"/>
    </source>
</evidence>
<evidence type="ECO:0000256" key="3">
    <source>
        <dbReference type="ARBA" id="ARBA00022527"/>
    </source>
</evidence>